<accession>A0A0P0RN53</accession>
<dbReference type="Proteomes" id="UP000019146">
    <property type="component" value="Plasmid unnamed"/>
</dbReference>
<dbReference type="EMBL" id="CP012748">
    <property type="protein sequence ID" value="ALL70328.1"/>
    <property type="molecule type" value="Genomic_DNA"/>
</dbReference>
<gene>
    <name evidence="1" type="ORF">K788_0001331</name>
</gene>
<sequence>MVVFTTVLKPMPGALELVSQLPLAKSVASNGTMERIEESRRATSGVFCSRITAR</sequence>
<dbReference type="AlphaFoldDB" id="A0A0P0RN53"/>
<organism evidence="1 2">
    <name type="scientific">Paraburkholderia caribensis MBA4</name>
    <dbReference type="NCBI Taxonomy" id="1323664"/>
    <lineage>
        <taxon>Bacteria</taxon>
        <taxon>Pseudomonadati</taxon>
        <taxon>Pseudomonadota</taxon>
        <taxon>Betaproteobacteria</taxon>
        <taxon>Burkholderiales</taxon>
        <taxon>Burkholderiaceae</taxon>
        <taxon>Paraburkholderia</taxon>
    </lineage>
</organism>
<keyword evidence="1" id="KW-0614">Plasmid</keyword>
<name>A0A0P0RN53_9BURK</name>
<protein>
    <submittedName>
        <fullName evidence="1">Uncharacterized protein</fullName>
    </submittedName>
</protein>
<proteinExistence type="predicted"/>
<dbReference type="KEGG" id="bcai:K788_0001331"/>
<reference evidence="1 2" key="1">
    <citation type="journal article" date="2014" name="Genome Announc.">
        <title>Draft Genome Sequence of the Haloacid-Degrading Burkholderia caribensis Strain MBA4.</title>
        <authorList>
            <person name="Pan Y."/>
            <person name="Kong K.F."/>
            <person name="Tsang J.S."/>
        </authorList>
    </citation>
    <scope>NUCLEOTIDE SEQUENCE [LARGE SCALE GENOMIC DNA]</scope>
    <source>
        <strain evidence="1 2">MBA4</strain>
        <plasmid evidence="2">Plasmid</plasmid>
    </source>
</reference>
<geneLocation type="plasmid" evidence="2"/>
<evidence type="ECO:0000313" key="1">
    <source>
        <dbReference type="EMBL" id="ALL70328.1"/>
    </source>
</evidence>
<evidence type="ECO:0000313" key="2">
    <source>
        <dbReference type="Proteomes" id="UP000019146"/>
    </source>
</evidence>